<dbReference type="PROSITE" id="PS50259">
    <property type="entry name" value="G_PROTEIN_RECEP_F3_4"/>
    <property type="match status" value="1"/>
</dbReference>
<dbReference type="InterPro" id="IPR011500">
    <property type="entry name" value="GPCR_3_9-Cys_dom"/>
</dbReference>
<dbReference type="InterPro" id="IPR001828">
    <property type="entry name" value="ANF_lig-bd_rcpt"/>
</dbReference>
<evidence type="ECO:0000256" key="10">
    <source>
        <dbReference type="ARBA" id="ARBA00023136"/>
    </source>
</evidence>
<evidence type="ECO:0000256" key="18">
    <source>
        <dbReference type="ARBA" id="ARBA00070133"/>
    </source>
</evidence>
<evidence type="ECO:0000256" key="19">
    <source>
        <dbReference type="SAM" id="MobiDB-lite"/>
    </source>
</evidence>
<dbReference type="Pfam" id="PF01094">
    <property type="entry name" value="ANF_receptor"/>
    <property type="match status" value="1"/>
</dbReference>
<keyword evidence="4" id="KW-0597">Phosphoprotein</keyword>
<evidence type="ECO:0000313" key="24">
    <source>
        <dbReference type="Proteomes" id="UP000234681"/>
    </source>
</evidence>
<dbReference type="InterPro" id="IPR017978">
    <property type="entry name" value="GPCR_3_C"/>
</dbReference>
<comment type="similarity">
    <text evidence="2">Belongs to the G-protein coupled receptor 3 family.</text>
</comment>
<evidence type="ECO:0000256" key="20">
    <source>
        <dbReference type="SAM" id="Phobius"/>
    </source>
</evidence>
<dbReference type="PRINTS" id="PR00593">
    <property type="entry name" value="MTABOTROPICR"/>
</dbReference>
<dbReference type="InterPro" id="IPR050726">
    <property type="entry name" value="mGluR"/>
</dbReference>
<dbReference type="GO" id="GO:0030425">
    <property type="term" value="C:dendrite"/>
    <property type="evidence" value="ECO:0007669"/>
    <property type="project" value="UniProtKB-SubCell"/>
</dbReference>
<accession>A6JP38</accession>
<dbReference type="GO" id="GO:0045211">
    <property type="term" value="C:postsynaptic membrane"/>
    <property type="evidence" value="ECO:0007669"/>
    <property type="project" value="UniProtKB-SubCell"/>
</dbReference>
<dbReference type="InterPro" id="IPR028082">
    <property type="entry name" value="Peripla_BP_I"/>
</dbReference>
<feature type="signal peptide" evidence="21">
    <location>
        <begin position="1"/>
        <end position="20"/>
    </location>
</feature>
<evidence type="ECO:0000259" key="22">
    <source>
        <dbReference type="PROSITE" id="PS50259"/>
    </source>
</evidence>
<dbReference type="Gene3D" id="2.10.50.30">
    <property type="entry name" value="GPCR, family 3, nine cysteines domain"/>
    <property type="match status" value="1"/>
</dbReference>
<keyword evidence="16" id="KW-0966">Cell projection</keyword>
<gene>
    <name evidence="23 25" type="primary">Grm1</name>
    <name evidence="23" type="ORF">rCG_57330</name>
</gene>
<keyword evidence="5 20" id="KW-0812">Transmembrane</keyword>
<evidence type="ECO:0000256" key="12">
    <source>
        <dbReference type="ARBA" id="ARBA00023170"/>
    </source>
</evidence>
<dbReference type="Gene3D" id="3.40.50.2300">
    <property type="match status" value="2"/>
</dbReference>
<keyword evidence="6 21" id="KW-0732">Signal</keyword>
<dbReference type="InterPro" id="IPR019588">
    <property type="entry name" value="Metabotropic_Glu_rcpt_Homer-bd"/>
</dbReference>
<evidence type="ECO:0000256" key="6">
    <source>
        <dbReference type="ARBA" id="ARBA00022729"/>
    </source>
</evidence>
<keyword evidence="7 20" id="KW-1133">Transmembrane helix</keyword>
<reference evidence="24" key="1">
    <citation type="submission" date="2005-09" db="EMBL/GenBank/DDBJ databases">
        <authorList>
            <person name="Mural R.J."/>
            <person name="Li P.W."/>
            <person name="Adams M.D."/>
            <person name="Amanatides P.G."/>
            <person name="Baden-Tillson H."/>
            <person name="Barnstead M."/>
            <person name="Chin S.H."/>
            <person name="Dew I."/>
            <person name="Evans C.A."/>
            <person name="Ferriera S."/>
            <person name="Flanigan M."/>
            <person name="Fosler C."/>
            <person name="Glodek A."/>
            <person name="Gu Z."/>
            <person name="Holt R.A."/>
            <person name="Jennings D."/>
            <person name="Kraft C.L."/>
            <person name="Lu F."/>
            <person name="Nguyen T."/>
            <person name="Nusskern D.R."/>
            <person name="Pfannkoch C.M."/>
            <person name="Sitter C."/>
            <person name="Sutton G.G."/>
            <person name="Venter J.C."/>
            <person name="Wang Z."/>
            <person name="Woodage T."/>
            <person name="Zheng X.H."/>
            <person name="Zhong F."/>
        </authorList>
    </citation>
    <scope>NUCLEOTIDE SEQUENCE [LARGE SCALE GENOMIC DNA]</scope>
    <source>
        <strain>BN</strain>
        <strain evidence="24">Sprague-Dawley</strain>
    </source>
</reference>
<feature type="region of interest" description="Disordered" evidence="19">
    <location>
        <begin position="1033"/>
        <end position="1091"/>
    </location>
</feature>
<dbReference type="PANTHER" id="PTHR24060">
    <property type="entry name" value="METABOTROPIC GLUTAMATE RECEPTOR"/>
    <property type="match status" value="1"/>
</dbReference>
<feature type="compositionally biased region" description="Acidic residues" evidence="19">
    <location>
        <begin position="1039"/>
        <end position="1050"/>
    </location>
</feature>
<dbReference type="CDD" id="cd15449">
    <property type="entry name" value="7tmC_mGluR1"/>
    <property type="match status" value="1"/>
</dbReference>
<feature type="transmembrane region" description="Helical" evidence="20">
    <location>
        <begin position="784"/>
        <end position="806"/>
    </location>
</feature>
<dbReference type="CDD" id="cd06374">
    <property type="entry name" value="PBP1_mGluR_groupI"/>
    <property type="match status" value="1"/>
</dbReference>
<keyword evidence="13" id="KW-0325">Glycoprotein</keyword>
<dbReference type="InterPro" id="IPR000337">
    <property type="entry name" value="GPCR_3"/>
</dbReference>
<dbReference type="PRINTS" id="PR01051">
    <property type="entry name" value="MTABOTROPC1R"/>
</dbReference>
<dbReference type="InterPro" id="IPR017979">
    <property type="entry name" value="GPCR_3_CS"/>
</dbReference>
<dbReference type="PROSITE" id="PS00979">
    <property type="entry name" value="G_PROTEIN_RECEP_F3_1"/>
    <property type="match status" value="1"/>
</dbReference>
<feature type="transmembrane region" description="Helical" evidence="20">
    <location>
        <begin position="629"/>
        <end position="650"/>
    </location>
</feature>
<evidence type="ECO:0000256" key="17">
    <source>
        <dbReference type="ARBA" id="ARBA00034104"/>
    </source>
</evidence>
<feature type="compositionally biased region" description="Pro residues" evidence="19">
    <location>
        <begin position="926"/>
        <end position="947"/>
    </location>
</feature>
<name>A6JP38_RAT</name>
<evidence type="ECO:0000256" key="16">
    <source>
        <dbReference type="ARBA" id="ARBA00023273"/>
    </source>
</evidence>
<evidence type="ECO:0000256" key="2">
    <source>
        <dbReference type="ARBA" id="ARBA00007242"/>
    </source>
</evidence>
<keyword evidence="14" id="KW-0807">Transducer</keyword>
<dbReference type="GO" id="GO:0001639">
    <property type="term" value="F:PLC activating G protein-coupled glutamate receptor activity"/>
    <property type="evidence" value="ECO:0007669"/>
    <property type="project" value="UniProtKB-ARBA"/>
</dbReference>
<dbReference type="FunFam" id="3.40.50.2300:FF:000337">
    <property type="entry name" value="Metabotropic glutamate receptor 1"/>
    <property type="match status" value="1"/>
</dbReference>
<dbReference type="FunFam" id="3.40.50.2300:FF:000219">
    <property type="entry name" value="Glutamate metabotropic receptor 5"/>
    <property type="match status" value="2"/>
</dbReference>
<dbReference type="RGD" id="2742">
    <property type="gene designation" value="Grm1"/>
</dbReference>
<evidence type="ECO:0000313" key="25">
    <source>
        <dbReference type="RGD" id="2742"/>
    </source>
</evidence>
<dbReference type="SUPFAM" id="SSF53822">
    <property type="entry name" value="Periplasmic binding protein-like I"/>
    <property type="match status" value="1"/>
</dbReference>
<evidence type="ECO:0000313" key="23">
    <source>
        <dbReference type="EMBL" id="EDL93710.1"/>
    </source>
</evidence>
<proteinExistence type="inferred from homology"/>
<dbReference type="Pfam" id="PF07562">
    <property type="entry name" value="NCD3G"/>
    <property type="match status" value="1"/>
</dbReference>
<feature type="transmembrane region" description="Helical" evidence="20">
    <location>
        <begin position="753"/>
        <end position="772"/>
    </location>
</feature>
<evidence type="ECO:0000256" key="8">
    <source>
        <dbReference type="ARBA" id="ARBA00023018"/>
    </source>
</evidence>
<keyword evidence="8" id="KW-0770">Synapse</keyword>
<evidence type="ECO:0000256" key="3">
    <source>
        <dbReference type="ARBA" id="ARBA00022475"/>
    </source>
</evidence>
<evidence type="ECO:0000256" key="14">
    <source>
        <dbReference type="ARBA" id="ARBA00023224"/>
    </source>
</evidence>
<dbReference type="SMART" id="SM01229">
    <property type="entry name" value="GluR_Homer-bdg"/>
    <property type="match status" value="1"/>
</dbReference>
<dbReference type="EMBL" id="CH473994">
    <property type="protein sequence ID" value="EDL93710.1"/>
    <property type="molecule type" value="Genomic_DNA"/>
</dbReference>
<feature type="compositionally biased region" description="Low complexity" evidence="19">
    <location>
        <begin position="1073"/>
        <end position="1089"/>
    </location>
</feature>
<feature type="region of interest" description="Disordered" evidence="19">
    <location>
        <begin position="970"/>
        <end position="997"/>
    </location>
</feature>
<protein>
    <recommendedName>
        <fullName evidence="18">Metabotropic glutamate receptor 1</fullName>
    </recommendedName>
</protein>
<sequence>MVRLLLIFFPMIFLEMSILPRMPDRKVLLAGASSQRSVARMDGDVIIGALFSVHHQPPAEKVPERKCGEIREQYGIQRVEAMFHTLDKINADPVLLPNITLGSEIRDSCWHSSVALEQSIEFIRDSLISIRDEKDGLNRCLPDGQTLPPGRTKKPIAGVIGPGSSSVAIQVQNLLQLFDIPQIAYSATSIDLSDKTLYKYFLRVVPSDTLQARAMLDIVKRYNWTYVSAVHTEGNYGESGMDAFKELAAQEGLCIAHSDKIYSNAGEKSFDRLLRKLRERLPKARVVVCFCEGMTVRGLLSAMRRLGVVGEFSLIGSDGWADRDEVIEGYEVEANGGITIKLQSPEVRSFDDYFLKLRLDTNTRNPWFPEFWQHRFQCRLPGHLLENPNFKKVCTGNESLEENYVQDSKMGFVINAIYAMAHGLQNMHHALCPGHVGLCDAMKPIDGRKLLDFLIKSSFVGVSGEEVWFDEKGDAPGRYDIMNLQYTEANRYDYVHVGTWHEGVLNIDDYKIQMNKSGMVRSVCSEPCLKGQIKVIRKGEVSCCWICTACKENEFVQDEFTCRACDLGWWPNAELTGCEPIPVRYLEWSDIESIIAIAFSCLGILVTLFVTLIFVLYRDTPVVKSSSRELCYIILAGIFLGYVCPFTLIAKPTTTSCYLQRLLVGLSSAMCYSALVTKTNRIARILAGSKKKICTRKPRFMSAWAQVIIASILISVQLTLVVTLIIMEPPMPILSYPSIKEVYLICNTSNLGVVAPVGYNGLLIMSCTYYAFKTRNVPANFNEAKYIAFTMYTTCIIWLAFVPIYFGSNYKIITTCFAVSLSVTVALGCMFTPKMYIIIAKPERNVRSAFTTSDVVRMHVGDGKLPCRSNTFLNIFRRKKPGAGNANPSMVVHRRGPPVATTPPLPPHLTAEETPLFLADSVIPKGLPPPLPQQQPQQPPPQQPPQQPKSLMDQLQGVVTNFGSGIPDFHAVLAGPGTPGNSLRSLYPPPPPPQHLQMLPLHLSTFQEESISPPGEDDDDDSERFKLLQEFVYEREGNTEEDELEEEEDLPTASKLTPEDSPALTPPSPFRDSVASGSSVPSSPVSESVLCTPPNVTYASVILRDYKQSSSTL</sequence>
<evidence type="ECO:0000256" key="9">
    <source>
        <dbReference type="ARBA" id="ARBA00023040"/>
    </source>
</evidence>
<dbReference type="InterPro" id="IPR000162">
    <property type="entry name" value="GPCR_3_mtglu_rcpt"/>
</dbReference>
<evidence type="ECO:0000256" key="13">
    <source>
        <dbReference type="ARBA" id="ARBA00023180"/>
    </source>
</evidence>
<dbReference type="Pfam" id="PF00003">
    <property type="entry name" value="7tm_3"/>
    <property type="match status" value="1"/>
</dbReference>
<dbReference type="InterPro" id="IPR001256">
    <property type="entry name" value="GPCR_3_mGluR1"/>
</dbReference>
<evidence type="ECO:0000256" key="5">
    <source>
        <dbReference type="ARBA" id="ARBA00022692"/>
    </source>
</evidence>
<dbReference type="PROSITE" id="PS00981">
    <property type="entry name" value="G_PROTEIN_RECEP_F3_3"/>
    <property type="match status" value="1"/>
</dbReference>
<keyword evidence="15" id="KW-0628">Postsynaptic cell membrane</keyword>
<evidence type="ECO:0000256" key="7">
    <source>
        <dbReference type="ARBA" id="ARBA00022989"/>
    </source>
</evidence>
<dbReference type="PROSITE" id="PS00980">
    <property type="entry name" value="G_PROTEIN_RECEP_F3_2"/>
    <property type="match status" value="1"/>
</dbReference>
<dbReference type="GO" id="GO:0042391">
    <property type="term" value="P:regulation of membrane potential"/>
    <property type="evidence" value="ECO:0007669"/>
    <property type="project" value="UniProtKB-ARBA"/>
</dbReference>
<evidence type="ECO:0000256" key="21">
    <source>
        <dbReference type="SAM" id="SignalP"/>
    </source>
</evidence>
<keyword evidence="12 23" id="KW-0675">Receptor</keyword>
<organism evidence="23 24">
    <name type="scientific">Rattus norvegicus</name>
    <name type="common">Rat</name>
    <dbReference type="NCBI Taxonomy" id="10116"/>
    <lineage>
        <taxon>Eukaryota</taxon>
        <taxon>Metazoa</taxon>
        <taxon>Chordata</taxon>
        <taxon>Craniata</taxon>
        <taxon>Vertebrata</taxon>
        <taxon>Euteleostomi</taxon>
        <taxon>Mammalia</taxon>
        <taxon>Eutheria</taxon>
        <taxon>Euarchontoglires</taxon>
        <taxon>Glires</taxon>
        <taxon>Rodentia</taxon>
        <taxon>Myomorpha</taxon>
        <taxon>Muroidea</taxon>
        <taxon>Muridae</taxon>
        <taxon>Murinae</taxon>
        <taxon>Rattus</taxon>
    </lineage>
</organism>
<evidence type="ECO:0000256" key="4">
    <source>
        <dbReference type="ARBA" id="ARBA00022553"/>
    </source>
</evidence>
<comment type="subcellular location">
    <subcellularLocation>
        <location evidence="1">Cell projection</location>
        <location evidence="1">Dendrite</location>
    </subcellularLocation>
    <subcellularLocation>
        <location evidence="17">Postsynaptic cell membrane</location>
        <topology evidence="17">Multi-pass membrane protein</topology>
    </subcellularLocation>
</comment>
<keyword evidence="10 20" id="KW-0472">Membrane</keyword>
<feature type="transmembrane region" description="Helical" evidence="20">
    <location>
        <begin position="704"/>
        <end position="727"/>
    </location>
</feature>
<dbReference type="PRINTS" id="PR00248">
    <property type="entry name" value="GPCRMGR"/>
</dbReference>
<feature type="domain" description="G-protein coupled receptors family 3 profile" evidence="22">
    <location>
        <begin position="592"/>
        <end position="854"/>
    </location>
</feature>
<dbReference type="AlphaFoldDB" id="A6JP38"/>
<evidence type="ECO:0000256" key="1">
    <source>
        <dbReference type="ARBA" id="ARBA00004279"/>
    </source>
</evidence>
<keyword evidence="3" id="KW-1003">Cell membrane</keyword>
<evidence type="ECO:0000256" key="11">
    <source>
        <dbReference type="ARBA" id="ARBA00023157"/>
    </source>
</evidence>
<dbReference type="GO" id="GO:0007268">
    <property type="term" value="P:chemical synaptic transmission"/>
    <property type="evidence" value="ECO:0007669"/>
    <property type="project" value="UniProtKB-ARBA"/>
</dbReference>
<dbReference type="Pfam" id="PF10606">
    <property type="entry name" value="GluR_Homer-bdg"/>
    <property type="match status" value="1"/>
</dbReference>
<evidence type="ECO:0000256" key="15">
    <source>
        <dbReference type="ARBA" id="ARBA00023257"/>
    </source>
</evidence>
<dbReference type="InterPro" id="IPR038550">
    <property type="entry name" value="GPCR_3_9-Cys_sf"/>
</dbReference>
<feature type="chain" id="PRO_5039924633" description="Metabotropic glutamate receptor 1" evidence="21">
    <location>
        <begin position="21"/>
        <end position="1113"/>
    </location>
</feature>
<dbReference type="FunFam" id="2.10.50.30:FF:000001">
    <property type="entry name" value="metabotropic glutamate receptor 1"/>
    <property type="match status" value="1"/>
</dbReference>
<dbReference type="Proteomes" id="UP000234681">
    <property type="component" value="Chromosome 1"/>
</dbReference>
<keyword evidence="9" id="KW-0297">G-protein coupled receptor</keyword>
<keyword evidence="11" id="KW-1015">Disulfide bond</keyword>
<feature type="transmembrane region" description="Helical" evidence="20">
    <location>
        <begin position="812"/>
        <end position="831"/>
    </location>
</feature>
<feature type="transmembrane region" description="Helical" evidence="20">
    <location>
        <begin position="594"/>
        <end position="617"/>
    </location>
</feature>
<feature type="transmembrane region" description="Helical" evidence="20">
    <location>
        <begin position="662"/>
        <end position="683"/>
    </location>
</feature>
<feature type="region of interest" description="Disordered" evidence="19">
    <location>
        <begin position="884"/>
        <end position="950"/>
    </location>
</feature>